<protein>
    <submittedName>
        <fullName evidence="2">Tachylectin-related carbohydrate-binding protein</fullName>
    </submittedName>
</protein>
<dbReference type="InterPro" id="IPR013207">
    <property type="entry name" value="LGFP"/>
</dbReference>
<comment type="caution">
    <text evidence="2">The sequence shown here is derived from an EMBL/GenBank/DDBJ whole genome shotgun (WGS) entry which is preliminary data.</text>
</comment>
<reference evidence="2 3" key="1">
    <citation type="submission" date="2023-11" db="EMBL/GenBank/DDBJ databases">
        <title>Draft genome of Azohydromonas lata strain H1 (DSM1123), a polyhydroxyalkanoate producer.</title>
        <authorList>
            <person name="Traversa D."/>
            <person name="D'Addabbo P."/>
            <person name="Pazzani C."/>
            <person name="Manzari C."/>
            <person name="Chiara M."/>
            <person name="Scrascia M."/>
        </authorList>
    </citation>
    <scope>NUCLEOTIDE SEQUENCE [LARGE SCALE GENOMIC DNA]</scope>
    <source>
        <strain evidence="2 3">H1</strain>
        <plasmid evidence="2">unnamed</plasmid>
    </source>
</reference>
<dbReference type="SUPFAM" id="SSF50934">
    <property type="entry name" value="Tachylectin-2"/>
    <property type="match status" value="1"/>
</dbReference>
<evidence type="ECO:0000313" key="2">
    <source>
        <dbReference type="EMBL" id="MDZ5455242.1"/>
    </source>
</evidence>
<proteinExistence type="predicted"/>
<sequence>MSIWDAIGGVVDDAVEVVEDVGEGLADAAASLFEGAAPLAGILAIGPALFIAGPTYVVPAFLAGAGTAAALIRHRRMEQIERDLALRVYGDTLPLDRIVLTNLSGLGSAAFTMPTIGGDILVNLGTEAYDNPATHVEPPYPVPGKLFVHELCHVWQIAHDKYQPRLCHRLTAGVVEGSAYYFPPADMRQPWPALNLEQEATVVDEWFAPGGRGPAWGQHEDPGHPWWPYVRDVIRRADHPESVNGIPVFGAIVVKWRRLGGQDGFLVAPLAAEAPTGDGTGRLQRFAGGFIAWHPDTGAFSVHGAIAQRWLALGAERYGYPVTDELATPDGLGRFNHFRALQFDGTPQASIYWTAATGAVEVYGAICAHWARLGWERSALGYPVEPEMADGTGRAQRFERGVIACAEDGRTSVREPQPFIGTFPVGPVPTPLTLYTVAADGELMWLAHRAARAGEAAAWMGPRTCGSGWVQFRQVVPAGGAALFAVAQDGVLKWYRHDGFNDGSFVWQGPQDVGSGWERFSHVFAGGDGVLYGIEPDGTLRWYRHGAFLEGGAGAWSGGHAVGSGWTQFARVFCAGQGVIYGVLPDGTLRWYRHLGFADGGLGWQGHADVGSGWADFAQICSPGEGVVLALTQDGRLLRYEHRGWLEGGLVETWLGPREIASGIRNANRMFALMPASAAAVPPVR</sequence>
<dbReference type="Proteomes" id="UP001293718">
    <property type="component" value="Unassembled WGS sequence"/>
</dbReference>
<accession>A0ABU5I8J3</accession>
<evidence type="ECO:0000259" key="1">
    <source>
        <dbReference type="Pfam" id="PF14517"/>
    </source>
</evidence>
<dbReference type="Pfam" id="PF14517">
    <property type="entry name" value="Tachylectin"/>
    <property type="match status" value="1"/>
</dbReference>
<dbReference type="Gene3D" id="2.115.10.10">
    <property type="entry name" value="Tachylectin 2"/>
    <property type="match status" value="2"/>
</dbReference>
<gene>
    <name evidence="2" type="ORF">SM757_01515</name>
</gene>
<dbReference type="Pfam" id="PF08310">
    <property type="entry name" value="LGFP"/>
    <property type="match status" value="3"/>
</dbReference>
<keyword evidence="3" id="KW-1185">Reference proteome</keyword>
<dbReference type="InterPro" id="IPR023294">
    <property type="entry name" value="Tachylectin2"/>
</dbReference>
<evidence type="ECO:0000313" key="3">
    <source>
        <dbReference type="Proteomes" id="UP001293718"/>
    </source>
</evidence>
<geneLocation type="plasmid" evidence="2">
    <name>unnamed</name>
</geneLocation>
<feature type="domain" description="Tachylectin 2" evidence="1">
    <location>
        <begin position="485"/>
        <end position="642"/>
    </location>
</feature>
<name>A0ABU5I8J3_9BURK</name>
<keyword evidence="2" id="KW-0614">Plasmid</keyword>
<dbReference type="EMBL" id="JAXOJX010000001">
    <property type="protein sequence ID" value="MDZ5455242.1"/>
    <property type="molecule type" value="Genomic_DNA"/>
</dbReference>
<dbReference type="InterPro" id="IPR036813">
    <property type="entry name" value="Tachylectin2_sf"/>
</dbReference>
<organism evidence="2 3">
    <name type="scientific">Azohydromonas lata</name>
    <dbReference type="NCBI Taxonomy" id="45677"/>
    <lineage>
        <taxon>Bacteria</taxon>
        <taxon>Pseudomonadati</taxon>
        <taxon>Pseudomonadota</taxon>
        <taxon>Betaproteobacteria</taxon>
        <taxon>Burkholderiales</taxon>
        <taxon>Sphaerotilaceae</taxon>
        <taxon>Azohydromonas</taxon>
    </lineage>
</organism>
<dbReference type="RefSeq" id="WP_322463937.1">
    <property type="nucleotide sequence ID" value="NZ_JAXOJX010000001.1"/>
</dbReference>